<comment type="caution">
    <text evidence="2">The sequence shown here is derived from an EMBL/GenBank/DDBJ whole genome shotgun (WGS) entry which is preliminary data.</text>
</comment>
<feature type="region of interest" description="Disordered" evidence="1">
    <location>
        <begin position="1010"/>
        <end position="1035"/>
    </location>
</feature>
<feature type="region of interest" description="Disordered" evidence="1">
    <location>
        <begin position="24"/>
        <end position="55"/>
    </location>
</feature>
<gene>
    <name evidence="2" type="ORF">BLNAU_5815</name>
</gene>
<evidence type="ECO:0000313" key="3">
    <source>
        <dbReference type="Proteomes" id="UP001281761"/>
    </source>
</evidence>
<dbReference type="Proteomes" id="UP001281761">
    <property type="component" value="Unassembled WGS sequence"/>
</dbReference>
<organism evidence="2 3">
    <name type="scientific">Blattamonas nauphoetae</name>
    <dbReference type="NCBI Taxonomy" id="2049346"/>
    <lineage>
        <taxon>Eukaryota</taxon>
        <taxon>Metamonada</taxon>
        <taxon>Preaxostyla</taxon>
        <taxon>Oxymonadida</taxon>
        <taxon>Blattamonas</taxon>
    </lineage>
</organism>
<keyword evidence="3" id="KW-1185">Reference proteome</keyword>
<feature type="compositionally biased region" description="Polar residues" evidence="1">
    <location>
        <begin position="134"/>
        <end position="152"/>
    </location>
</feature>
<name>A0ABQ9Y686_9EUKA</name>
<feature type="compositionally biased region" description="Basic and acidic residues" evidence="1">
    <location>
        <begin position="40"/>
        <end position="50"/>
    </location>
</feature>
<feature type="compositionally biased region" description="Acidic residues" evidence="1">
    <location>
        <begin position="1016"/>
        <end position="1034"/>
    </location>
</feature>
<protein>
    <submittedName>
        <fullName evidence="2">Uncharacterized protein</fullName>
    </submittedName>
</protein>
<dbReference type="EMBL" id="JARBJD010000031">
    <property type="protein sequence ID" value="KAK2959257.1"/>
    <property type="molecule type" value="Genomic_DNA"/>
</dbReference>
<feature type="region of interest" description="Disordered" evidence="1">
    <location>
        <begin position="1192"/>
        <end position="1216"/>
    </location>
</feature>
<evidence type="ECO:0000313" key="2">
    <source>
        <dbReference type="EMBL" id="KAK2959257.1"/>
    </source>
</evidence>
<evidence type="ECO:0000256" key="1">
    <source>
        <dbReference type="SAM" id="MobiDB-lite"/>
    </source>
</evidence>
<reference evidence="2 3" key="1">
    <citation type="journal article" date="2022" name="bioRxiv">
        <title>Genomics of Preaxostyla Flagellates Illuminates Evolutionary Transitions and the Path Towards Mitochondrial Loss.</title>
        <authorList>
            <person name="Novak L.V.F."/>
            <person name="Treitli S.C."/>
            <person name="Pyrih J."/>
            <person name="Halakuc P."/>
            <person name="Pipaliya S.V."/>
            <person name="Vacek V."/>
            <person name="Brzon O."/>
            <person name="Soukal P."/>
            <person name="Eme L."/>
            <person name="Dacks J.B."/>
            <person name="Karnkowska A."/>
            <person name="Elias M."/>
            <person name="Hampl V."/>
        </authorList>
    </citation>
    <scope>NUCLEOTIDE SEQUENCE [LARGE SCALE GENOMIC DNA]</scope>
    <source>
        <strain evidence="2">NAU3</strain>
        <tissue evidence="2">Gut</tissue>
    </source>
</reference>
<sequence>MIVLRSESALNARLFRFFTQTSFELPDGSQPPPPELEQPEIDKKSSKSKEPLPPAVSEPYEWVKPIWIELLLFLESTIQITDGNDNSLASSSWDPSWIQFVTSLLLHFRTNFNVFLDAIVPEKMSRLSLDESTKSSPSATPEPSVSPVNSKAPTPPSPISYTQVKTQAAHEKYTYQPRFQRSLSPNVKQLYDVLISFLANWSEAEAYNSILEGWIRDNSSPTLPYLKEITTLTPLCSGGIVPDLLRLTIYMMKIVYKTCDHKTIRTHPAVEETFNSLQFFSMKQSPSPSQPLSITLAVLSLVAASREFAPSPQLLHNLIMSLSNALPSFSSTALPSQALLTITSRLFINTSGGPILKSFQNFLLFVSIFALVYSNSLSLFFHQDKETVFRILTQFVFTHIDFRAPIPGFNSQQQQNLPKGGAEIIQMLQRRHLPDKLAVPPLPKKPEEAGIICDWMRDFILAFAPLNQDHFGGFMCIFATLIIRRAYKFNLSVFISKLSEPQNIGTPSIVNALTVITLFTRSQHQSQALLISTLSQVPALSQRILSLALIPTVPAASISLFTPYISDWLLKTPRIRKLDEATRIGSMGKALVPPSSSPPFLHLSTAVILSLIGQAEKQNKWSPILATMLSTLEKCKSAGWNFTDQMHLSRTRTLVGMFNSEDPLQKDIISHATFAFQTIPSPVELSRQTPAVRTVKNLSETAAVIRKATATLGSGQPLSASPASFPTTSTERKTIFDSAFHSSQFRTSQADQNFVESVPDQLLTSSTCSTPIDVICRHTIIPTENKIAIRVALMNTSRFAFSGLVVRALPSSPCLVLPQTPHSAIRAIPFLDSNGGCSAVTFVFTVTAALHDANVSFLVGVHSATHTKEEAMQLFSLNAVDINSPSASASRSTVDLTAASTSLYLPVPTIHFHTMAYRIPPQTFFVPIPLSSKAFNTLFWTLPVSYRCTRCVCTDTRSFAETMRRCRFYSLPLRANKIYVKKGDNDDSDEEDETMKKLFQRKLPALLRISRGGADGNEEEEEEEEEDEDEEEDVTRDVANIFFSRAFATTSWMQDIFLCVITGRAPKPTATSSLSPTHPLSFDQISVPHPSVDTTNLPQALFDTSFTLQRHTPSTPGFSASSKNTLPKPWTVRIVCRGRSDKALAEGLPAGSLFVSESRKERRRARKNQPEKTMASLRCTDCVITPAVRIMPEQLNQRRPRPAKDQAKHQTVGPVA</sequence>
<proteinExistence type="predicted"/>
<feature type="region of interest" description="Disordered" evidence="1">
    <location>
        <begin position="130"/>
        <end position="160"/>
    </location>
</feature>
<accession>A0ABQ9Y686</accession>